<sequence length="415" mass="46822">MKVLLVLLSIAIFSAPVLANKPNVWVISDICDPSDRRKGGHPKMDPDDIVSMASLLLSANKFHIENIVVASRPGTVKDPIPFMRETFVEAYEHDIKGMNKRFPGFQDTIPFTWSSITQGERGVQFNPDGDYRDISAYSSIVSLRDYAKNNEVYVLSWGPLTESAILVKHLLTHEDYRTLNNLNFISHWTKSYLSSYVKDGGKQYPFRVSNCRGDYKACTFLHDAAQAHDSVKLMELGATGQRGLVDGTKGYKNILLFENSRLGQIFLRGKAFNFTPDQSDAATHWVLSGEHGIGLEDYAWDGSLNEQQETKIRDAFLSNAEAMMDDLLARAHAANSDVFAKSMVAQHYTYVYNKNDKYGIYTPYDTAYKIYDVNDNLVQSGNVEFGANRIKLPIKEEGYYKVELFYPGNTLTFSL</sequence>
<feature type="signal peptide" evidence="1">
    <location>
        <begin position="1"/>
        <end position="19"/>
    </location>
</feature>
<dbReference type="Proteomes" id="UP001595478">
    <property type="component" value="Unassembled WGS sequence"/>
</dbReference>
<evidence type="ECO:0000313" key="3">
    <source>
        <dbReference type="EMBL" id="MFC3122452.1"/>
    </source>
</evidence>
<protein>
    <submittedName>
        <fullName evidence="3">Nucleoside hydrolase-like domain-containing protein</fullName>
    </submittedName>
</protein>
<dbReference type="EMBL" id="JBHRSW010000023">
    <property type="protein sequence ID" value="MFC3122452.1"/>
    <property type="molecule type" value="Genomic_DNA"/>
</dbReference>
<organism evidence="3 4">
    <name type="scientific">Agaribacter flavus</name>
    <dbReference type="NCBI Taxonomy" id="1902781"/>
    <lineage>
        <taxon>Bacteria</taxon>
        <taxon>Pseudomonadati</taxon>
        <taxon>Pseudomonadota</taxon>
        <taxon>Gammaproteobacteria</taxon>
        <taxon>Alteromonadales</taxon>
        <taxon>Alteromonadaceae</taxon>
        <taxon>Agaribacter</taxon>
    </lineage>
</organism>
<proteinExistence type="predicted"/>
<feature type="domain" description="Cellulose-binding Sde182 nucleoside hydrolase-like" evidence="2">
    <location>
        <begin position="44"/>
        <end position="170"/>
    </location>
</feature>
<comment type="caution">
    <text evidence="3">The sequence shown here is derived from an EMBL/GenBank/DDBJ whole genome shotgun (WGS) entry which is preliminary data.</text>
</comment>
<keyword evidence="1" id="KW-0732">Signal</keyword>
<dbReference type="InterPro" id="IPR011483">
    <property type="entry name" value="Sde182_NH-like"/>
</dbReference>
<dbReference type="RefSeq" id="WP_376920585.1">
    <property type="nucleotide sequence ID" value="NZ_JBHRSW010000023.1"/>
</dbReference>
<feature type="chain" id="PRO_5046791183" evidence="1">
    <location>
        <begin position="20"/>
        <end position="415"/>
    </location>
</feature>
<dbReference type="InterPro" id="IPR036452">
    <property type="entry name" value="Ribo_hydro-like"/>
</dbReference>
<gene>
    <name evidence="3" type="ORF">ACFOHL_12555</name>
</gene>
<evidence type="ECO:0000256" key="1">
    <source>
        <dbReference type="SAM" id="SignalP"/>
    </source>
</evidence>
<accession>A0ABV7FUE4</accession>
<reference evidence="4" key="1">
    <citation type="journal article" date="2019" name="Int. J. Syst. Evol. Microbiol.">
        <title>The Global Catalogue of Microorganisms (GCM) 10K type strain sequencing project: providing services to taxonomists for standard genome sequencing and annotation.</title>
        <authorList>
            <consortium name="The Broad Institute Genomics Platform"/>
            <consortium name="The Broad Institute Genome Sequencing Center for Infectious Disease"/>
            <person name="Wu L."/>
            <person name="Ma J."/>
        </authorList>
    </citation>
    <scope>NUCLEOTIDE SEQUENCE [LARGE SCALE GENOMIC DNA]</scope>
    <source>
        <strain evidence="4">KCTC 52473</strain>
    </source>
</reference>
<evidence type="ECO:0000259" key="2">
    <source>
        <dbReference type="Pfam" id="PF07632"/>
    </source>
</evidence>
<evidence type="ECO:0000313" key="4">
    <source>
        <dbReference type="Proteomes" id="UP001595478"/>
    </source>
</evidence>
<name>A0ABV7FUE4_9ALTE</name>
<dbReference type="Gene3D" id="3.90.245.10">
    <property type="entry name" value="Ribonucleoside hydrolase-like"/>
    <property type="match status" value="1"/>
</dbReference>
<keyword evidence="4" id="KW-1185">Reference proteome</keyword>
<dbReference type="Pfam" id="PF07632">
    <property type="entry name" value="Sde182_NH-like"/>
    <property type="match status" value="1"/>
</dbReference>